<evidence type="ECO:0000313" key="1">
    <source>
        <dbReference type="EMBL" id="TLD70520.1"/>
    </source>
</evidence>
<protein>
    <submittedName>
        <fullName evidence="1">Uncharacterized protein</fullName>
    </submittedName>
</protein>
<sequence>MPFYQSIINAEGLHIECEGDENPLYGFFTGRKIFAPDELTARERMWASVQSEGRVREMVRQARAIGRAPTFRVTKLYEISFWTFVFGSCPKGFIFYPEFDGEEDDYRILGGSSPLR</sequence>
<organism evidence="1 2">
    <name type="scientific">Phragmitibacter flavus</name>
    <dbReference type="NCBI Taxonomy" id="2576071"/>
    <lineage>
        <taxon>Bacteria</taxon>
        <taxon>Pseudomonadati</taxon>
        <taxon>Verrucomicrobiota</taxon>
        <taxon>Verrucomicrobiia</taxon>
        <taxon>Verrucomicrobiales</taxon>
        <taxon>Verrucomicrobiaceae</taxon>
        <taxon>Phragmitibacter</taxon>
    </lineage>
</organism>
<reference evidence="1 2" key="1">
    <citation type="submission" date="2019-05" db="EMBL/GenBank/DDBJ databases">
        <title>Verrucobacter flavum gen. nov., sp. nov. a new member of the family Verrucomicrobiaceae.</title>
        <authorList>
            <person name="Szuroczki S."/>
            <person name="Abbaszade G."/>
            <person name="Szabo A."/>
            <person name="Felfoldi T."/>
            <person name="Schumann P."/>
            <person name="Boka K."/>
            <person name="Keki Z."/>
            <person name="Toumi M."/>
            <person name="Toth E."/>
        </authorList>
    </citation>
    <scope>NUCLEOTIDE SEQUENCE [LARGE SCALE GENOMIC DNA]</scope>
    <source>
        <strain evidence="1 2">MG-N-17</strain>
    </source>
</reference>
<keyword evidence="2" id="KW-1185">Reference proteome</keyword>
<dbReference type="Proteomes" id="UP000306196">
    <property type="component" value="Unassembled WGS sequence"/>
</dbReference>
<dbReference type="RefSeq" id="WP_138086577.1">
    <property type="nucleotide sequence ID" value="NZ_VAUV01000008.1"/>
</dbReference>
<evidence type="ECO:0000313" key="2">
    <source>
        <dbReference type="Proteomes" id="UP000306196"/>
    </source>
</evidence>
<dbReference type="OrthoDB" id="199602at2"/>
<gene>
    <name evidence="1" type="ORF">FEM03_12405</name>
</gene>
<name>A0A5R8KDZ9_9BACT</name>
<accession>A0A5R8KDZ9</accession>
<dbReference type="AlphaFoldDB" id="A0A5R8KDZ9"/>
<proteinExistence type="predicted"/>
<dbReference type="EMBL" id="VAUV01000008">
    <property type="protein sequence ID" value="TLD70520.1"/>
    <property type="molecule type" value="Genomic_DNA"/>
</dbReference>
<comment type="caution">
    <text evidence="1">The sequence shown here is derived from an EMBL/GenBank/DDBJ whole genome shotgun (WGS) entry which is preliminary data.</text>
</comment>